<dbReference type="AlphaFoldDB" id="A0A916YKM6"/>
<feature type="domain" description="Type II secretion system protein GspF" evidence="7">
    <location>
        <begin position="166"/>
        <end position="288"/>
    </location>
</feature>
<dbReference type="Gene3D" id="1.20.81.30">
    <property type="entry name" value="Type II secretion system (T2SS), domain F"/>
    <property type="match status" value="1"/>
</dbReference>
<name>A0A916YKM6_9SPHN</name>
<keyword evidence="10" id="KW-1185">Reference proteome</keyword>
<dbReference type="PANTHER" id="PTHR35007:SF1">
    <property type="entry name" value="PILUS ASSEMBLY PROTEIN"/>
    <property type="match status" value="1"/>
</dbReference>
<evidence type="ECO:0000256" key="2">
    <source>
        <dbReference type="ARBA" id="ARBA00022475"/>
    </source>
</evidence>
<keyword evidence="4 6" id="KW-1133">Transmembrane helix</keyword>
<dbReference type="GO" id="GO:0005886">
    <property type="term" value="C:plasma membrane"/>
    <property type="evidence" value="ECO:0007669"/>
    <property type="project" value="UniProtKB-SubCell"/>
</dbReference>
<accession>A0A916YKM6</accession>
<dbReference type="EMBL" id="BMIO01000007">
    <property type="protein sequence ID" value="GGD49818.1"/>
    <property type="molecule type" value="Genomic_DNA"/>
</dbReference>
<dbReference type="InterPro" id="IPR018076">
    <property type="entry name" value="T2SS_GspF_dom"/>
</dbReference>
<dbReference type="RefSeq" id="WP_066764118.1">
    <property type="nucleotide sequence ID" value="NZ_BMIO01000007.1"/>
</dbReference>
<dbReference type="OrthoDB" id="9803381at2"/>
<dbReference type="PANTHER" id="PTHR35007">
    <property type="entry name" value="INTEGRAL MEMBRANE PROTEIN-RELATED"/>
    <property type="match status" value="1"/>
</dbReference>
<gene>
    <name evidence="9" type="ORF">GCM10010989_25120</name>
</gene>
<protein>
    <submittedName>
        <fullName evidence="9">Type II secretion system protein F</fullName>
    </submittedName>
</protein>
<comment type="caution">
    <text evidence="9">The sequence shown here is derived from an EMBL/GenBank/DDBJ whole genome shotgun (WGS) entry which is preliminary data.</text>
</comment>
<dbReference type="Pfam" id="PF00482">
    <property type="entry name" value="T2SSF"/>
    <property type="match status" value="1"/>
</dbReference>
<evidence type="ECO:0000313" key="9">
    <source>
        <dbReference type="EMBL" id="GGD49818.1"/>
    </source>
</evidence>
<dbReference type="InterPro" id="IPR045824">
    <property type="entry name" value="T2SS_TadB-like_N"/>
</dbReference>
<sequence>MIDTLLKIITLIAVFGTVFLIAQVFLDFTFSRTAHTRAVNKRLKMIREGSTREEILARLRKATPKTMTNLPPALAGMVLKLERTLMTAALPVSASQMLFVMIGAFVLIMALILLAIGGTGIEFSAGVLVLAVAIAACAAIFLPLMVISSIAQKRRKRVEEQFPVALDVFVRALRAGHPIASAIELLTTEMEDPIGSEFGIVSDEVSYGAELTDALSAMADRWDLEDIRMFVVSLSVQNETGGNLAEILANLSDVIRQRASLYMKVRALSSEGRMTGWMLTILPIVAFIGLFTVNPEFYLSVAGESMFIIGFICLMALYAIGFFWIRNLVNLKV</sequence>
<feature type="transmembrane region" description="Helical" evidence="6">
    <location>
        <begin position="6"/>
        <end position="26"/>
    </location>
</feature>
<evidence type="ECO:0000256" key="4">
    <source>
        <dbReference type="ARBA" id="ARBA00022989"/>
    </source>
</evidence>
<feature type="transmembrane region" description="Helical" evidence="6">
    <location>
        <begin position="274"/>
        <end position="293"/>
    </location>
</feature>
<evidence type="ECO:0000256" key="6">
    <source>
        <dbReference type="SAM" id="Phobius"/>
    </source>
</evidence>
<organism evidence="9 10">
    <name type="scientific">Croceicoccus pelagius</name>
    <dbReference type="NCBI Taxonomy" id="1703341"/>
    <lineage>
        <taxon>Bacteria</taxon>
        <taxon>Pseudomonadati</taxon>
        <taxon>Pseudomonadota</taxon>
        <taxon>Alphaproteobacteria</taxon>
        <taxon>Sphingomonadales</taxon>
        <taxon>Erythrobacteraceae</taxon>
        <taxon>Croceicoccus</taxon>
    </lineage>
</organism>
<evidence type="ECO:0000313" key="10">
    <source>
        <dbReference type="Proteomes" id="UP000598997"/>
    </source>
</evidence>
<feature type="transmembrane region" description="Helical" evidence="6">
    <location>
        <begin position="305"/>
        <end position="325"/>
    </location>
</feature>
<dbReference type="InterPro" id="IPR042094">
    <property type="entry name" value="T2SS_GspF_sf"/>
</dbReference>
<feature type="domain" description="Type II secretion system protein TadB-like N-terminal" evidence="8">
    <location>
        <begin position="9"/>
        <end position="141"/>
    </location>
</feature>
<feature type="transmembrane region" description="Helical" evidence="6">
    <location>
        <begin position="123"/>
        <end position="147"/>
    </location>
</feature>
<comment type="subcellular location">
    <subcellularLocation>
        <location evidence="1">Cell membrane</location>
        <topology evidence="1">Multi-pass membrane protein</topology>
    </subcellularLocation>
</comment>
<evidence type="ECO:0000256" key="1">
    <source>
        <dbReference type="ARBA" id="ARBA00004651"/>
    </source>
</evidence>
<keyword evidence="5 6" id="KW-0472">Membrane</keyword>
<evidence type="ECO:0000256" key="3">
    <source>
        <dbReference type="ARBA" id="ARBA00022692"/>
    </source>
</evidence>
<evidence type="ECO:0000259" key="7">
    <source>
        <dbReference type="Pfam" id="PF00482"/>
    </source>
</evidence>
<evidence type="ECO:0000259" key="8">
    <source>
        <dbReference type="Pfam" id="PF19360"/>
    </source>
</evidence>
<proteinExistence type="predicted"/>
<dbReference type="Pfam" id="PF19360">
    <property type="entry name" value="TadB_TadC_N"/>
    <property type="match status" value="1"/>
</dbReference>
<keyword evidence="2" id="KW-1003">Cell membrane</keyword>
<dbReference type="Proteomes" id="UP000598997">
    <property type="component" value="Unassembled WGS sequence"/>
</dbReference>
<keyword evidence="3 6" id="KW-0812">Transmembrane</keyword>
<feature type="transmembrane region" description="Helical" evidence="6">
    <location>
        <begin position="98"/>
        <end position="117"/>
    </location>
</feature>
<evidence type="ECO:0000256" key="5">
    <source>
        <dbReference type="ARBA" id="ARBA00023136"/>
    </source>
</evidence>
<reference evidence="9 10" key="1">
    <citation type="journal article" date="2014" name="Int. J. Syst. Evol. Microbiol.">
        <title>Complete genome sequence of Corynebacterium casei LMG S-19264T (=DSM 44701T), isolated from a smear-ripened cheese.</title>
        <authorList>
            <consortium name="US DOE Joint Genome Institute (JGI-PGF)"/>
            <person name="Walter F."/>
            <person name="Albersmeier A."/>
            <person name="Kalinowski J."/>
            <person name="Ruckert C."/>
        </authorList>
    </citation>
    <scope>NUCLEOTIDE SEQUENCE [LARGE SCALE GENOMIC DNA]</scope>
    <source>
        <strain evidence="9 10">CGMCC 1.15358</strain>
    </source>
</reference>